<gene>
    <name evidence="1" type="ORF">H010_00125</name>
</gene>
<dbReference type="SUPFAM" id="SSF52540">
    <property type="entry name" value="P-loop containing nucleoside triphosphate hydrolases"/>
    <property type="match status" value="1"/>
</dbReference>
<keyword evidence="2" id="KW-1185">Reference proteome</keyword>
<accession>A0A9X4NNE9</accession>
<name>A0A9X4NNE9_9BURK</name>
<reference evidence="1" key="1">
    <citation type="submission" date="2013-01" db="EMBL/GenBank/DDBJ databases">
        <title>Genome draft of Hydrogenophaga taeniospiralis 2K1.</title>
        <authorList>
            <person name="Gomila M."/>
            <person name="Lalucat J."/>
        </authorList>
    </citation>
    <scope>NUCLEOTIDE SEQUENCE</scope>
    <source>
        <strain evidence="1">CCUG 15921</strain>
    </source>
</reference>
<evidence type="ECO:0008006" key="3">
    <source>
        <dbReference type="Google" id="ProtNLM"/>
    </source>
</evidence>
<evidence type="ECO:0000313" key="2">
    <source>
        <dbReference type="Proteomes" id="UP001152876"/>
    </source>
</evidence>
<dbReference type="Gene3D" id="3.40.50.300">
    <property type="entry name" value="P-loop containing nucleotide triphosphate hydrolases"/>
    <property type="match status" value="1"/>
</dbReference>
<comment type="caution">
    <text evidence="1">The sequence shown here is derived from an EMBL/GenBank/DDBJ whole genome shotgun (WGS) entry which is preliminary data.</text>
</comment>
<sequence>MVEVDTAIAPDDPRYVPGLHGSDDEDVISALLEEILTRPALDSHLFYFSGQRGTGKSTELRRLEQLLLGEQAQVIRFDSLDFITETEKVTVESVLLLVTAGLAAWADANYKQDFLHASAWTRFSNWLQSDVELTEFTAQGLKVKLKEQQVSVATKIRNLSTPLEWTKKVQEFAGEIVEFIRQRTHRERVVVIVDSLERLRGVSGADQDAMFQHVITTFAGDFDRLRIPNASVVYSVPPYLALLADVRNFITCFSLASVRVYGKPIANGSPTTHRRQPRPEGLEKMRSLITRRYADWEKVLDASALDTLAKASGGDLRHFMQRLVSGVVGKAQFALDRLPLREDDPLIKQVIDENRGETERLTVQSEWPLLADIARTHNAIAADRGDSLRTMARLFDTRVILNYRNGAEWFDIHPLLWPLIDKLNEQPATAT</sequence>
<dbReference type="InterPro" id="IPR027417">
    <property type="entry name" value="P-loop_NTPase"/>
</dbReference>
<protein>
    <recommendedName>
        <fullName evidence="3">Orc1-like AAA ATPase domain-containing protein</fullName>
    </recommendedName>
</protein>
<dbReference type="AlphaFoldDB" id="A0A9X4NNE9"/>
<dbReference type="Proteomes" id="UP001152876">
    <property type="component" value="Unassembled WGS sequence"/>
</dbReference>
<evidence type="ECO:0000313" key="1">
    <source>
        <dbReference type="EMBL" id="MDG5973634.1"/>
    </source>
</evidence>
<dbReference type="EMBL" id="AOGK01000001">
    <property type="protein sequence ID" value="MDG5973634.1"/>
    <property type="molecule type" value="Genomic_DNA"/>
</dbReference>
<proteinExistence type="predicted"/>
<organism evidence="1 2">
    <name type="scientific">Hydrogenophaga taeniospiralis CCUG 15921</name>
    <dbReference type="NCBI Taxonomy" id="1281780"/>
    <lineage>
        <taxon>Bacteria</taxon>
        <taxon>Pseudomonadati</taxon>
        <taxon>Pseudomonadota</taxon>
        <taxon>Betaproteobacteria</taxon>
        <taxon>Burkholderiales</taxon>
        <taxon>Comamonadaceae</taxon>
        <taxon>Hydrogenophaga</taxon>
    </lineage>
</organism>